<dbReference type="Proteomes" id="UP000315689">
    <property type="component" value="Unassembled WGS sequence"/>
</dbReference>
<sequence>MEHLAKVLDKWMPTILTSAVFCVLVSATLVANSYKSDVLVVFFCCFDVVCGFSILFYIDSHNSQPDNDNE</sequence>
<name>A0A554LJC3_9BACT</name>
<evidence type="ECO:0000313" key="2">
    <source>
        <dbReference type="EMBL" id="TSC92962.1"/>
    </source>
</evidence>
<gene>
    <name evidence="2" type="ORF">CEN89_327</name>
</gene>
<comment type="caution">
    <text evidence="2">The sequence shown here is derived from an EMBL/GenBank/DDBJ whole genome shotgun (WGS) entry which is preliminary data.</text>
</comment>
<feature type="transmembrane region" description="Helical" evidence="1">
    <location>
        <begin position="12"/>
        <end position="31"/>
    </location>
</feature>
<keyword evidence="1" id="KW-0812">Transmembrane</keyword>
<feature type="transmembrane region" description="Helical" evidence="1">
    <location>
        <begin position="38"/>
        <end position="58"/>
    </location>
</feature>
<protein>
    <submittedName>
        <fullName evidence="2">Uncharacterized protein</fullName>
    </submittedName>
</protein>
<keyword evidence="1" id="KW-1133">Transmembrane helix</keyword>
<dbReference type="EMBL" id="VMGK01000009">
    <property type="protein sequence ID" value="TSC92962.1"/>
    <property type="molecule type" value="Genomic_DNA"/>
</dbReference>
<evidence type="ECO:0000313" key="3">
    <source>
        <dbReference type="Proteomes" id="UP000315689"/>
    </source>
</evidence>
<reference evidence="2 3" key="1">
    <citation type="submission" date="2017-07" db="EMBL/GenBank/DDBJ databases">
        <title>Mechanisms for carbon and nitrogen cycling indicate functional differentiation within the Candidate Phyla Radiation.</title>
        <authorList>
            <person name="Danczak R.E."/>
            <person name="Johnston M.D."/>
            <person name="Kenah C."/>
            <person name="Slattery M."/>
            <person name="Wrighton K.C."/>
            <person name="Wilkins M.J."/>
        </authorList>
    </citation>
    <scope>NUCLEOTIDE SEQUENCE [LARGE SCALE GENOMIC DNA]</scope>
    <source>
        <strain evidence="2">Licking1014_7</strain>
    </source>
</reference>
<organism evidence="2 3">
    <name type="scientific">Candidatus Berkelbacteria bacterium Licking1014_7</name>
    <dbReference type="NCBI Taxonomy" id="2017147"/>
    <lineage>
        <taxon>Bacteria</taxon>
        <taxon>Candidatus Berkelbacteria</taxon>
    </lineage>
</organism>
<proteinExistence type="predicted"/>
<accession>A0A554LJC3</accession>
<dbReference type="AlphaFoldDB" id="A0A554LJC3"/>
<keyword evidence="1" id="KW-0472">Membrane</keyword>
<evidence type="ECO:0000256" key="1">
    <source>
        <dbReference type="SAM" id="Phobius"/>
    </source>
</evidence>